<reference evidence="4" key="1">
    <citation type="submission" date="2025-08" db="UniProtKB">
        <authorList>
            <consortium name="RefSeq"/>
        </authorList>
    </citation>
    <scope>IDENTIFICATION</scope>
    <source>
        <strain evidence="4">OHB3-1</strain>
    </source>
</reference>
<dbReference type="KEGG" id="mcha:111020897"/>
<proteinExistence type="predicted"/>
<keyword evidence="1 2" id="KW-0732">Signal</keyword>
<dbReference type="GeneID" id="111020897"/>
<evidence type="ECO:0000256" key="2">
    <source>
        <dbReference type="SAM" id="SignalP"/>
    </source>
</evidence>
<organism evidence="3 4">
    <name type="scientific">Momordica charantia</name>
    <name type="common">Bitter gourd</name>
    <name type="synonym">Balsam pear</name>
    <dbReference type="NCBI Taxonomy" id="3673"/>
    <lineage>
        <taxon>Eukaryota</taxon>
        <taxon>Viridiplantae</taxon>
        <taxon>Streptophyta</taxon>
        <taxon>Embryophyta</taxon>
        <taxon>Tracheophyta</taxon>
        <taxon>Spermatophyta</taxon>
        <taxon>Magnoliopsida</taxon>
        <taxon>eudicotyledons</taxon>
        <taxon>Gunneridae</taxon>
        <taxon>Pentapetalae</taxon>
        <taxon>rosids</taxon>
        <taxon>fabids</taxon>
        <taxon>Cucurbitales</taxon>
        <taxon>Cucurbitaceae</taxon>
        <taxon>Momordiceae</taxon>
        <taxon>Momordica</taxon>
    </lineage>
</organism>
<dbReference type="PANTHER" id="PTHR33470:SF40">
    <property type="entry name" value="PROTEIN SEED AND ROOT HAIR PROTECTIVE PROTEIN"/>
    <property type="match status" value="1"/>
</dbReference>
<evidence type="ECO:0000313" key="3">
    <source>
        <dbReference type="Proteomes" id="UP000504603"/>
    </source>
</evidence>
<sequence>MASLNLVLIFLPLLGIASSAGDNNGGGYSGLLTPKLDKEERLLSAMIGIQGIILYKFGSTIAPLQEAVARITCKTVDEYGYEAKSYSFLSEASDANGYFLATLSPPEVEDKRELKECRAFAELSPLHNCESPSDLNNGLSGALLHSYEFLPHNNMKLFSVGPFLFTCLT</sequence>
<evidence type="ECO:0000256" key="1">
    <source>
        <dbReference type="ARBA" id="ARBA00022729"/>
    </source>
</evidence>
<protein>
    <submittedName>
        <fullName evidence="4">Proline-rich protein 3-like</fullName>
    </submittedName>
</protein>
<dbReference type="PANTHER" id="PTHR33470">
    <property type="entry name" value="OS01G0164075 PROTEIN"/>
    <property type="match status" value="1"/>
</dbReference>
<dbReference type="Proteomes" id="UP000504603">
    <property type="component" value="Unplaced"/>
</dbReference>
<dbReference type="GO" id="GO:0071944">
    <property type="term" value="C:cell periphery"/>
    <property type="evidence" value="ECO:0007669"/>
    <property type="project" value="TreeGrafter"/>
</dbReference>
<dbReference type="OrthoDB" id="1847243at2759"/>
<dbReference type="RefSeq" id="XP_022153392.1">
    <property type="nucleotide sequence ID" value="XM_022297700.1"/>
</dbReference>
<evidence type="ECO:0000313" key="4">
    <source>
        <dbReference type="RefSeq" id="XP_022153392.1"/>
    </source>
</evidence>
<dbReference type="AlphaFoldDB" id="A0A6J1DIR8"/>
<feature type="chain" id="PRO_5026694884" evidence="2">
    <location>
        <begin position="22"/>
        <end position="169"/>
    </location>
</feature>
<gene>
    <name evidence="4" type="primary">LOC111020897</name>
</gene>
<accession>A0A6J1DIR8</accession>
<name>A0A6J1DIR8_MOMCH</name>
<dbReference type="GO" id="GO:0009723">
    <property type="term" value="P:response to ethylene"/>
    <property type="evidence" value="ECO:0007669"/>
    <property type="project" value="TreeGrafter"/>
</dbReference>
<keyword evidence="3" id="KW-1185">Reference proteome</keyword>
<dbReference type="Pfam" id="PF01190">
    <property type="entry name" value="Pollen_Ole_e_1"/>
    <property type="match status" value="1"/>
</dbReference>
<feature type="signal peptide" evidence="2">
    <location>
        <begin position="1"/>
        <end position="21"/>
    </location>
</feature>